<reference evidence="3 4" key="1">
    <citation type="submission" date="2021-06" db="EMBL/GenBank/DDBJ databases">
        <authorList>
            <person name="Palmer J.M."/>
        </authorList>
    </citation>
    <scope>NUCLEOTIDE SEQUENCE [LARGE SCALE GENOMIC DNA]</scope>
    <source>
        <strain evidence="3 4">XR_2019</strain>
        <tissue evidence="3">Muscle</tissue>
    </source>
</reference>
<accession>A0ABV0W6V1</accession>
<dbReference type="InterPro" id="IPR011333">
    <property type="entry name" value="SKP1/BTB/POZ_sf"/>
</dbReference>
<evidence type="ECO:0000313" key="4">
    <source>
        <dbReference type="Proteomes" id="UP001444071"/>
    </source>
</evidence>
<dbReference type="InterPro" id="IPR000210">
    <property type="entry name" value="BTB/POZ_dom"/>
</dbReference>
<name>A0ABV0W6V1_9TELE</name>
<dbReference type="CDD" id="cd18286">
    <property type="entry name" value="BTB2_POZ_BTBD8"/>
    <property type="match status" value="1"/>
</dbReference>
<dbReference type="PANTHER" id="PTHR22427">
    <property type="entry name" value="GH15728P"/>
    <property type="match status" value="1"/>
</dbReference>
<feature type="domain" description="BTB" evidence="2">
    <location>
        <begin position="193"/>
        <end position="260"/>
    </location>
</feature>
<evidence type="ECO:0000259" key="2">
    <source>
        <dbReference type="PROSITE" id="PS50097"/>
    </source>
</evidence>
<feature type="compositionally biased region" description="Basic and acidic residues" evidence="1">
    <location>
        <begin position="137"/>
        <end position="156"/>
    </location>
</feature>
<comment type="caution">
    <text evidence="3">The sequence shown here is derived from an EMBL/GenBank/DDBJ whole genome shotgun (WGS) entry which is preliminary data.</text>
</comment>
<dbReference type="Pfam" id="PF00651">
    <property type="entry name" value="BTB"/>
    <property type="match status" value="1"/>
</dbReference>
<proteinExistence type="predicted"/>
<evidence type="ECO:0000256" key="1">
    <source>
        <dbReference type="SAM" id="MobiDB-lite"/>
    </source>
</evidence>
<feature type="region of interest" description="Disordered" evidence="1">
    <location>
        <begin position="134"/>
        <end position="165"/>
    </location>
</feature>
<organism evidence="3 4">
    <name type="scientific">Xenotaenia resolanae</name>
    <dbReference type="NCBI Taxonomy" id="208358"/>
    <lineage>
        <taxon>Eukaryota</taxon>
        <taxon>Metazoa</taxon>
        <taxon>Chordata</taxon>
        <taxon>Craniata</taxon>
        <taxon>Vertebrata</taxon>
        <taxon>Euteleostomi</taxon>
        <taxon>Actinopterygii</taxon>
        <taxon>Neopterygii</taxon>
        <taxon>Teleostei</taxon>
        <taxon>Neoteleostei</taxon>
        <taxon>Acanthomorphata</taxon>
        <taxon>Ovalentaria</taxon>
        <taxon>Atherinomorphae</taxon>
        <taxon>Cyprinodontiformes</taxon>
        <taxon>Goodeidae</taxon>
        <taxon>Xenotaenia</taxon>
    </lineage>
</organism>
<sequence length="328" mass="37448">MTIFATCWNQRFIVGETVHLPSATPDAEGIKCVRDHHPYSHCDKMNTNIYRITNISLNHDVHLFFADEEKLLGIKEEVPYLWSSSLNQQNPEKLQIKKEEKELWTNRDGELISEAEEMHDTRFPFTVVTVKSEDDEEKPRLSELHHIKTEDSRETETPTGSSVEQMQPRAVVLEPASGLSANLLDLYKSREQCDITIQVAEQVFSCHRAILCARSQYFRAMLSGSWMESSRQCITLHGLGPDEMEILLQFMYGAIMDLPSGANASQVMLAADMLGLEGLKDLVEMILTRDYCRFFPKQAVDGVQRTILECLSLTHTLGLQNLHMLCRR</sequence>
<gene>
    <name evidence="3" type="ORF">XENORESO_002855</name>
</gene>
<keyword evidence="4" id="KW-1185">Reference proteome</keyword>
<protein>
    <recommendedName>
        <fullName evidence="2">BTB domain-containing protein</fullName>
    </recommendedName>
</protein>
<evidence type="ECO:0000313" key="3">
    <source>
        <dbReference type="EMBL" id="MEQ2264202.1"/>
    </source>
</evidence>
<dbReference type="Gene3D" id="3.30.710.10">
    <property type="entry name" value="Potassium Channel Kv1.1, Chain A"/>
    <property type="match status" value="1"/>
</dbReference>
<dbReference type="EMBL" id="JAHRIM010030042">
    <property type="protein sequence ID" value="MEQ2264202.1"/>
    <property type="molecule type" value="Genomic_DNA"/>
</dbReference>
<dbReference type="SMART" id="SM00225">
    <property type="entry name" value="BTB"/>
    <property type="match status" value="1"/>
</dbReference>
<dbReference type="PROSITE" id="PS50097">
    <property type="entry name" value="BTB"/>
    <property type="match status" value="1"/>
</dbReference>
<dbReference type="Proteomes" id="UP001444071">
    <property type="component" value="Unassembled WGS sequence"/>
</dbReference>
<dbReference type="PANTHER" id="PTHR22427:SF2">
    <property type="entry name" value="BTB_POZ DOMAIN-CONTAINING PROTEIN 8"/>
    <property type="match status" value="1"/>
</dbReference>
<dbReference type="SUPFAM" id="SSF54695">
    <property type="entry name" value="POZ domain"/>
    <property type="match status" value="1"/>
</dbReference>